<evidence type="ECO:0000313" key="6">
    <source>
        <dbReference type="Proteomes" id="UP000663829"/>
    </source>
</evidence>
<protein>
    <submittedName>
        <fullName evidence="2">Uncharacterized protein</fullName>
    </submittedName>
</protein>
<dbReference type="EMBL" id="CAJOBA010073554">
    <property type="protein sequence ID" value="CAF4405089.1"/>
    <property type="molecule type" value="Genomic_DNA"/>
</dbReference>
<evidence type="ECO:0000313" key="2">
    <source>
        <dbReference type="EMBL" id="CAF0927281.1"/>
    </source>
</evidence>
<evidence type="ECO:0000313" key="4">
    <source>
        <dbReference type="EMBL" id="CAF3705707.1"/>
    </source>
</evidence>
<dbReference type="Proteomes" id="UP000681722">
    <property type="component" value="Unassembled WGS sequence"/>
</dbReference>
<reference evidence="2" key="1">
    <citation type="submission" date="2021-02" db="EMBL/GenBank/DDBJ databases">
        <authorList>
            <person name="Nowell W R."/>
        </authorList>
    </citation>
    <scope>NUCLEOTIDE SEQUENCE</scope>
</reference>
<dbReference type="AlphaFoldDB" id="A0A814BCB4"/>
<dbReference type="Proteomes" id="UP000677228">
    <property type="component" value="Unassembled WGS sequence"/>
</dbReference>
<evidence type="ECO:0000256" key="1">
    <source>
        <dbReference type="SAM" id="MobiDB-lite"/>
    </source>
</evidence>
<dbReference type="Proteomes" id="UP000682733">
    <property type="component" value="Unassembled WGS sequence"/>
</dbReference>
<proteinExistence type="predicted"/>
<feature type="region of interest" description="Disordered" evidence="1">
    <location>
        <begin position="1"/>
        <end position="23"/>
    </location>
</feature>
<keyword evidence="6" id="KW-1185">Reference proteome</keyword>
<name>A0A814BCB4_9BILA</name>
<gene>
    <name evidence="2" type="ORF">GPM918_LOCUS9987</name>
    <name evidence="3" type="ORF">OVA965_LOCUS41921</name>
    <name evidence="4" type="ORF">SRO942_LOCUS9988</name>
    <name evidence="5" type="ORF">TMI583_LOCUS43693</name>
</gene>
<organism evidence="2 6">
    <name type="scientific">Didymodactylos carnosus</name>
    <dbReference type="NCBI Taxonomy" id="1234261"/>
    <lineage>
        <taxon>Eukaryota</taxon>
        <taxon>Metazoa</taxon>
        <taxon>Spiralia</taxon>
        <taxon>Gnathifera</taxon>
        <taxon>Rotifera</taxon>
        <taxon>Eurotatoria</taxon>
        <taxon>Bdelloidea</taxon>
        <taxon>Philodinida</taxon>
        <taxon>Philodinidae</taxon>
        <taxon>Didymodactylos</taxon>
    </lineage>
</organism>
<comment type="caution">
    <text evidence="2">The sequence shown here is derived from an EMBL/GenBank/DDBJ whole genome shotgun (WGS) entry which is preliminary data.</text>
</comment>
<sequence>MNKPAQIWNVDESGFNDDPGGKSAVVKRDTEHPNLIYGSSGKSQTRFFCALRPADALDNDIHILTLPPHTTHALQPSDVYTLKNCQNRLASYIT</sequence>
<evidence type="ECO:0000313" key="5">
    <source>
        <dbReference type="EMBL" id="CAF4405089.1"/>
    </source>
</evidence>
<dbReference type="EMBL" id="CAJNOQ010001916">
    <property type="protein sequence ID" value="CAF0927281.1"/>
    <property type="molecule type" value="Genomic_DNA"/>
</dbReference>
<evidence type="ECO:0000313" key="3">
    <source>
        <dbReference type="EMBL" id="CAF1597947.1"/>
    </source>
</evidence>
<dbReference type="EMBL" id="CAJNOK010049876">
    <property type="protein sequence ID" value="CAF1597947.1"/>
    <property type="molecule type" value="Genomic_DNA"/>
</dbReference>
<dbReference type="Proteomes" id="UP000663829">
    <property type="component" value="Unassembled WGS sequence"/>
</dbReference>
<dbReference type="EMBL" id="CAJOBC010001916">
    <property type="protein sequence ID" value="CAF3705707.1"/>
    <property type="molecule type" value="Genomic_DNA"/>
</dbReference>
<accession>A0A814BCB4</accession>
<dbReference type="OrthoDB" id="10035668at2759"/>